<protein>
    <submittedName>
        <fullName evidence="6">2-dehydro-3-deoxyphosphogluconate aldolase</fullName>
    </submittedName>
</protein>
<sequence length="207" mass="22327">MNRQEVKERLQGKIIAVIRGNDLEEAKEICKTIVQSGITSLEITFSLPKAEELIRTLKAELPEAIIGAGTVLTKEQAELAVSHGADFVVSPCVVEEVGAYCKERGIFCSLGAATPTEAYHSYLAGSDVVKLFPGECVSMKMIKGIKAPMPFIDMMPTGGVDDTNIKDWFASGAFAVGLGGYLTKGIHTGNLDVLKQRCEKILHALQQ</sequence>
<dbReference type="SUPFAM" id="SSF51569">
    <property type="entry name" value="Aldolase"/>
    <property type="match status" value="1"/>
</dbReference>
<dbReference type="RefSeq" id="WP_115450079.1">
    <property type="nucleotide sequence ID" value="NZ_QNQT01000001.1"/>
</dbReference>
<dbReference type="GO" id="GO:0016829">
    <property type="term" value="F:lyase activity"/>
    <property type="evidence" value="ECO:0007669"/>
    <property type="project" value="UniProtKB-KW"/>
</dbReference>
<dbReference type="PANTHER" id="PTHR30246">
    <property type="entry name" value="2-KETO-3-DEOXY-6-PHOSPHOGLUCONATE ALDOLASE"/>
    <property type="match status" value="1"/>
</dbReference>
<evidence type="ECO:0000256" key="1">
    <source>
        <dbReference type="ARBA" id="ARBA00004761"/>
    </source>
</evidence>
<dbReference type="PANTHER" id="PTHR30246:SF1">
    <property type="entry name" value="2-DEHYDRO-3-DEOXY-6-PHOSPHOGALACTONATE ALDOLASE-RELATED"/>
    <property type="match status" value="1"/>
</dbReference>
<evidence type="ECO:0000256" key="5">
    <source>
        <dbReference type="ARBA" id="ARBA00023277"/>
    </source>
</evidence>
<reference evidence="6 7" key="1">
    <citation type="submission" date="2018-07" db="EMBL/GenBank/DDBJ databases">
        <title>Bacillus sp. YLB-04 draft genome sequence.</title>
        <authorList>
            <person name="Yu L."/>
            <person name="Tang X."/>
        </authorList>
    </citation>
    <scope>NUCLEOTIDE SEQUENCE [LARGE SCALE GENOMIC DNA]</scope>
    <source>
        <strain evidence="6 7">YLB-04</strain>
    </source>
</reference>
<keyword evidence="5" id="KW-0119">Carbohydrate metabolism</keyword>
<evidence type="ECO:0000256" key="2">
    <source>
        <dbReference type="ARBA" id="ARBA00006906"/>
    </source>
</evidence>
<keyword evidence="7" id="KW-1185">Reference proteome</keyword>
<evidence type="ECO:0000256" key="3">
    <source>
        <dbReference type="ARBA" id="ARBA00011233"/>
    </source>
</evidence>
<proteinExistence type="inferred from homology"/>
<accession>A0A3D8GVU8</accession>
<gene>
    <name evidence="6" type="ORF">DRW41_00880</name>
</gene>
<dbReference type="EMBL" id="QNQT01000001">
    <property type="protein sequence ID" value="RDU38156.1"/>
    <property type="molecule type" value="Genomic_DNA"/>
</dbReference>
<organism evidence="6 7">
    <name type="scientific">Neobacillus piezotolerans</name>
    <dbReference type="NCBI Taxonomy" id="2259171"/>
    <lineage>
        <taxon>Bacteria</taxon>
        <taxon>Bacillati</taxon>
        <taxon>Bacillota</taxon>
        <taxon>Bacilli</taxon>
        <taxon>Bacillales</taxon>
        <taxon>Bacillaceae</taxon>
        <taxon>Neobacillus</taxon>
    </lineage>
</organism>
<keyword evidence="4" id="KW-0456">Lyase</keyword>
<comment type="similarity">
    <text evidence="2">Belongs to the KHG/KDPG aldolase family.</text>
</comment>
<dbReference type="InterPro" id="IPR000887">
    <property type="entry name" value="Aldlse_KDPG_KHG"/>
</dbReference>
<dbReference type="AlphaFoldDB" id="A0A3D8GVU8"/>
<dbReference type="InterPro" id="IPR013785">
    <property type="entry name" value="Aldolase_TIM"/>
</dbReference>
<dbReference type="CDD" id="cd00452">
    <property type="entry name" value="KDPG_aldolase"/>
    <property type="match status" value="1"/>
</dbReference>
<dbReference type="NCBIfam" id="TIGR01182">
    <property type="entry name" value="eda"/>
    <property type="match status" value="1"/>
</dbReference>
<comment type="caution">
    <text evidence="6">The sequence shown here is derived from an EMBL/GenBank/DDBJ whole genome shotgun (WGS) entry which is preliminary data.</text>
</comment>
<evidence type="ECO:0000313" key="6">
    <source>
        <dbReference type="EMBL" id="RDU38156.1"/>
    </source>
</evidence>
<dbReference type="Gene3D" id="3.20.20.70">
    <property type="entry name" value="Aldolase class I"/>
    <property type="match status" value="1"/>
</dbReference>
<dbReference type="Proteomes" id="UP000257144">
    <property type="component" value="Unassembled WGS sequence"/>
</dbReference>
<dbReference type="OrthoDB" id="9802667at2"/>
<dbReference type="Pfam" id="PF01081">
    <property type="entry name" value="Aldolase"/>
    <property type="match status" value="1"/>
</dbReference>
<evidence type="ECO:0000256" key="4">
    <source>
        <dbReference type="ARBA" id="ARBA00023239"/>
    </source>
</evidence>
<name>A0A3D8GVU8_9BACI</name>
<comment type="subunit">
    <text evidence="3">Homotrimer.</text>
</comment>
<evidence type="ECO:0000313" key="7">
    <source>
        <dbReference type="Proteomes" id="UP000257144"/>
    </source>
</evidence>
<comment type="pathway">
    <text evidence="1">Carbohydrate acid metabolism.</text>
</comment>